<dbReference type="AlphaFoldDB" id="A0A8T2IJZ3"/>
<protein>
    <recommendedName>
        <fullName evidence="13">NADH dehydrogenase [ubiquinone] 1 subunit C2</fullName>
    </recommendedName>
</protein>
<keyword evidence="5" id="KW-0812">Transmembrane</keyword>
<evidence type="ECO:0000256" key="4">
    <source>
        <dbReference type="ARBA" id="ARBA00022660"/>
    </source>
</evidence>
<keyword evidence="7" id="KW-0249">Electron transport</keyword>
<keyword evidence="12" id="KW-1185">Reference proteome</keyword>
<evidence type="ECO:0000256" key="6">
    <source>
        <dbReference type="ARBA" id="ARBA00022792"/>
    </source>
</evidence>
<evidence type="ECO:0000256" key="7">
    <source>
        <dbReference type="ARBA" id="ARBA00022982"/>
    </source>
</evidence>
<dbReference type="PANTHER" id="PTHR13099">
    <property type="entry name" value="NADH-UBIQUINONE OXIDOREDUCTASE SUBUNIT B14.5B"/>
    <property type="match status" value="1"/>
</dbReference>
<keyword evidence="10" id="KW-0472">Membrane</keyword>
<keyword evidence="4" id="KW-0679">Respiratory chain</keyword>
<dbReference type="GO" id="GO:0006120">
    <property type="term" value="P:mitochondrial electron transport, NADH to ubiquinone"/>
    <property type="evidence" value="ECO:0007669"/>
    <property type="project" value="InterPro"/>
</dbReference>
<evidence type="ECO:0000256" key="3">
    <source>
        <dbReference type="ARBA" id="ARBA00022448"/>
    </source>
</evidence>
<dbReference type="EMBL" id="JAACNH010000212">
    <property type="protein sequence ID" value="KAG8431410.1"/>
    <property type="molecule type" value="Genomic_DNA"/>
</dbReference>
<evidence type="ECO:0000256" key="8">
    <source>
        <dbReference type="ARBA" id="ARBA00022989"/>
    </source>
</evidence>
<evidence type="ECO:0000256" key="9">
    <source>
        <dbReference type="ARBA" id="ARBA00023128"/>
    </source>
</evidence>
<dbReference type="PANTHER" id="PTHR13099:SF0">
    <property type="entry name" value="NADH DEHYDROGENASE [UBIQUINONE] 1 SUBUNIT C2-RELATED"/>
    <property type="match status" value="1"/>
</dbReference>
<evidence type="ECO:0000256" key="2">
    <source>
        <dbReference type="ARBA" id="ARBA00008674"/>
    </source>
</evidence>
<comment type="caution">
    <text evidence="11">The sequence shown here is derived from an EMBL/GenBank/DDBJ whole genome shotgun (WGS) entry which is preliminary data.</text>
</comment>
<evidence type="ECO:0000256" key="10">
    <source>
        <dbReference type="ARBA" id="ARBA00023136"/>
    </source>
</evidence>
<dbReference type="GO" id="GO:0005743">
    <property type="term" value="C:mitochondrial inner membrane"/>
    <property type="evidence" value="ECO:0007669"/>
    <property type="project" value="UniProtKB-SubCell"/>
</dbReference>
<comment type="similarity">
    <text evidence="2">Belongs to the complex I NDUFC2 subunit family.</text>
</comment>
<reference evidence="11" key="1">
    <citation type="thesis" date="2020" institute="ProQuest LLC" country="789 East Eisenhower Parkway, Ann Arbor, MI, USA">
        <title>Comparative Genomics and Chromosome Evolution.</title>
        <authorList>
            <person name="Mudd A.B."/>
        </authorList>
    </citation>
    <scope>NUCLEOTIDE SEQUENCE</scope>
    <source>
        <strain evidence="11">Female2</strain>
        <tissue evidence="11">Blood</tissue>
    </source>
</reference>
<accession>A0A8T2IJZ3</accession>
<dbReference type="Pfam" id="PF06374">
    <property type="entry name" value="NDUF_C2"/>
    <property type="match status" value="1"/>
</dbReference>
<evidence type="ECO:0000313" key="12">
    <source>
        <dbReference type="Proteomes" id="UP000812440"/>
    </source>
</evidence>
<evidence type="ECO:0000313" key="11">
    <source>
        <dbReference type="EMBL" id="KAG8431410.1"/>
    </source>
</evidence>
<dbReference type="OrthoDB" id="6329847at2759"/>
<keyword evidence="3" id="KW-0813">Transport</keyword>
<evidence type="ECO:0000256" key="5">
    <source>
        <dbReference type="ARBA" id="ARBA00022692"/>
    </source>
</evidence>
<keyword evidence="9" id="KW-0496">Mitochondrion</keyword>
<proteinExistence type="inferred from homology"/>
<keyword evidence="6" id="KW-0999">Mitochondrion inner membrane</keyword>
<evidence type="ECO:0008006" key="13">
    <source>
        <dbReference type="Google" id="ProtNLM"/>
    </source>
</evidence>
<sequence length="121" mass="13792">MGWLPDEARALPPPGLVNRNSVWCGMMGYLTAITHNAIRRMPAIGAGVHRQLLFTSIGFFIGYHLTKNDNYVNAKRDRDLSEYIRHHPEDFQPPGTYTDPCLFKGHVHPQNYNPPTTRTTM</sequence>
<gene>
    <name evidence="11" type="ORF">GDO86_018872</name>
</gene>
<keyword evidence="8" id="KW-1133">Transmembrane helix</keyword>
<evidence type="ECO:0000256" key="1">
    <source>
        <dbReference type="ARBA" id="ARBA00004298"/>
    </source>
</evidence>
<comment type="subcellular location">
    <subcellularLocation>
        <location evidence="1">Mitochondrion inner membrane</location>
        <topology evidence="1">Single-pass membrane protein</topology>
        <orientation evidence="1">Matrix side</orientation>
    </subcellularLocation>
</comment>
<organism evidence="11 12">
    <name type="scientific">Hymenochirus boettgeri</name>
    <name type="common">Congo dwarf clawed frog</name>
    <dbReference type="NCBI Taxonomy" id="247094"/>
    <lineage>
        <taxon>Eukaryota</taxon>
        <taxon>Metazoa</taxon>
        <taxon>Chordata</taxon>
        <taxon>Craniata</taxon>
        <taxon>Vertebrata</taxon>
        <taxon>Euteleostomi</taxon>
        <taxon>Amphibia</taxon>
        <taxon>Batrachia</taxon>
        <taxon>Anura</taxon>
        <taxon>Pipoidea</taxon>
        <taxon>Pipidae</taxon>
        <taxon>Pipinae</taxon>
        <taxon>Hymenochirus</taxon>
    </lineage>
</organism>
<dbReference type="InterPro" id="IPR009423">
    <property type="entry name" value="NDUC2"/>
</dbReference>
<dbReference type="Proteomes" id="UP000812440">
    <property type="component" value="Unassembled WGS sequence"/>
</dbReference>
<name>A0A8T2IJZ3_9PIPI</name>